<dbReference type="InParanoid" id="A0A0C2WEY2"/>
<organism evidence="2 3">
    <name type="scientific">Amanita muscaria (strain Koide BX008)</name>
    <dbReference type="NCBI Taxonomy" id="946122"/>
    <lineage>
        <taxon>Eukaryota</taxon>
        <taxon>Fungi</taxon>
        <taxon>Dikarya</taxon>
        <taxon>Basidiomycota</taxon>
        <taxon>Agaricomycotina</taxon>
        <taxon>Agaricomycetes</taxon>
        <taxon>Agaricomycetidae</taxon>
        <taxon>Agaricales</taxon>
        <taxon>Pluteineae</taxon>
        <taxon>Amanitaceae</taxon>
        <taxon>Amanita</taxon>
    </lineage>
</organism>
<feature type="compositionally biased region" description="Polar residues" evidence="1">
    <location>
        <begin position="8"/>
        <end position="17"/>
    </location>
</feature>
<gene>
    <name evidence="2" type="ORF">M378DRAFT_18210</name>
</gene>
<proteinExistence type="predicted"/>
<dbReference type="EMBL" id="KN818561">
    <property type="protein sequence ID" value="KIL55141.1"/>
    <property type="molecule type" value="Genomic_DNA"/>
</dbReference>
<protein>
    <submittedName>
        <fullName evidence="2">Uncharacterized protein</fullName>
    </submittedName>
</protein>
<accession>A0A0C2WEY2</accession>
<reference evidence="2 3" key="1">
    <citation type="submission" date="2014-04" db="EMBL/GenBank/DDBJ databases">
        <title>Evolutionary Origins and Diversification of the Mycorrhizal Mutualists.</title>
        <authorList>
            <consortium name="DOE Joint Genome Institute"/>
            <consortium name="Mycorrhizal Genomics Consortium"/>
            <person name="Kohler A."/>
            <person name="Kuo A."/>
            <person name="Nagy L.G."/>
            <person name="Floudas D."/>
            <person name="Copeland A."/>
            <person name="Barry K.W."/>
            <person name="Cichocki N."/>
            <person name="Veneault-Fourrey C."/>
            <person name="LaButti K."/>
            <person name="Lindquist E.A."/>
            <person name="Lipzen A."/>
            <person name="Lundell T."/>
            <person name="Morin E."/>
            <person name="Murat C."/>
            <person name="Riley R."/>
            <person name="Ohm R."/>
            <person name="Sun H."/>
            <person name="Tunlid A."/>
            <person name="Henrissat B."/>
            <person name="Grigoriev I.V."/>
            <person name="Hibbett D.S."/>
            <person name="Martin F."/>
        </authorList>
    </citation>
    <scope>NUCLEOTIDE SEQUENCE [LARGE SCALE GENOMIC DNA]</scope>
    <source>
        <strain evidence="2 3">Koide BX008</strain>
    </source>
</reference>
<evidence type="ECO:0000256" key="1">
    <source>
        <dbReference type="SAM" id="MobiDB-lite"/>
    </source>
</evidence>
<evidence type="ECO:0000313" key="2">
    <source>
        <dbReference type="EMBL" id="KIL55141.1"/>
    </source>
</evidence>
<dbReference type="HOGENOM" id="CLU_3124656_0_0_1"/>
<keyword evidence="3" id="KW-1185">Reference proteome</keyword>
<dbReference type="Proteomes" id="UP000054549">
    <property type="component" value="Unassembled WGS sequence"/>
</dbReference>
<sequence length="50" mass="5456">MTMLASDNAIQTRSSCKGSREDATMSPAVRWCSKRSLTIVQPAGLEEKRG</sequence>
<evidence type="ECO:0000313" key="3">
    <source>
        <dbReference type="Proteomes" id="UP000054549"/>
    </source>
</evidence>
<feature type="region of interest" description="Disordered" evidence="1">
    <location>
        <begin position="1"/>
        <end position="27"/>
    </location>
</feature>
<dbReference type="AlphaFoldDB" id="A0A0C2WEY2"/>
<name>A0A0C2WEY2_AMAMK</name>